<dbReference type="SUPFAM" id="SSF55008">
    <property type="entry name" value="HMA, heavy metal-associated domain"/>
    <property type="match status" value="1"/>
</dbReference>
<keyword evidence="5" id="KW-0636">Prenylation</keyword>
<keyword evidence="9" id="KW-1185">Reference proteome</keyword>
<evidence type="ECO:0000313" key="8">
    <source>
        <dbReference type="EMBL" id="KAJ9550784.1"/>
    </source>
</evidence>
<dbReference type="EMBL" id="JARYMX010000004">
    <property type="protein sequence ID" value="KAJ9550784.1"/>
    <property type="molecule type" value="Genomic_DNA"/>
</dbReference>
<protein>
    <recommendedName>
        <fullName evidence="7">HMA domain-containing protein</fullName>
    </recommendedName>
</protein>
<reference evidence="8" key="1">
    <citation type="submission" date="2023-03" db="EMBL/GenBank/DDBJ databases">
        <title>Chromosome-scale reference genome and RAD-based genetic map of yellow starthistle (Centaurea solstitialis) reveal putative structural variation and QTLs associated with invader traits.</title>
        <authorList>
            <person name="Reatini B."/>
            <person name="Cang F.A."/>
            <person name="Jiang Q."/>
            <person name="Mckibben M.T.W."/>
            <person name="Barker M.S."/>
            <person name="Rieseberg L.H."/>
            <person name="Dlugosch K.M."/>
        </authorList>
    </citation>
    <scope>NUCLEOTIDE SEQUENCE</scope>
    <source>
        <strain evidence="8">CAN-66</strain>
        <tissue evidence="8">Leaf</tissue>
    </source>
</reference>
<dbReference type="AlphaFoldDB" id="A0AA38SXU0"/>
<evidence type="ECO:0000313" key="9">
    <source>
        <dbReference type="Proteomes" id="UP001172457"/>
    </source>
</evidence>
<evidence type="ECO:0000256" key="1">
    <source>
        <dbReference type="ARBA" id="ARBA00004170"/>
    </source>
</evidence>
<comment type="subcellular location">
    <subcellularLocation>
        <location evidence="1">Membrane</location>
        <topology evidence="1">Peripheral membrane protein</topology>
    </subcellularLocation>
</comment>
<evidence type="ECO:0000256" key="3">
    <source>
        <dbReference type="ARBA" id="ARBA00022723"/>
    </source>
</evidence>
<evidence type="ECO:0000256" key="6">
    <source>
        <dbReference type="ARBA" id="ARBA00024045"/>
    </source>
</evidence>
<keyword evidence="3" id="KW-0479">Metal-binding</keyword>
<dbReference type="Gene3D" id="3.30.70.100">
    <property type="match status" value="1"/>
</dbReference>
<dbReference type="GO" id="GO:0046872">
    <property type="term" value="F:metal ion binding"/>
    <property type="evidence" value="ECO:0007669"/>
    <property type="project" value="UniProtKB-KW"/>
</dbReference>
<dbReference type="PANTHER" id="PTHR45811:SF49">
    <property type="entry name" value="OS04G0667600 PROTEIN"/>
    <property type="match status" value="1"/>
</dbReference>
<organism evidence="8 9">
    <name type="scientific">Centaurea solstitialis</name>
    <name type="common">yellow star-thistle</name>
    <dbReference type="NCBI Taxonomy" id="347529"/>
    <lineage>
        <taxon>Eukaryota</taxon>
        <taxon>Viridiplantae</taxon>
        <taxon>Streptophyta</taxon>
        <taxon>Embryophyta</taxon>
        <taxon>Tracheophyta</taxon>
        <taxon>Spermatophyta</taxon>
        <taxon>Magnoliopsida</taxon>
        <taxon>eudicotyledons</taxon>
        <taxon>Gunneridae</taxon>
        <taxon>Pentapetalae</taxon>
        <taxon>asterids</taxon>
        <taxon>campanulids</taxon>
        <taxon>Asterales</taxon>
        <taxon>Asteraceae</taxon>
        <taxon>Carduoideae</taxon>
        <taxon>Cardueae</taxon>
        <taxon>Centaureinae</taxon>
        <taxon>Centaurea</taxon>
    </lineage>
</organism>
<dbReference type="Proteomes" id="UP001172457">
    <property type="component" value="Chromosome 4"/>
</dbReference>
<dbReference type="PANTHER" id="PTHR45811">
    <property type="entry name" value="COPPER TRANSPORT PROTEIN FAMILY-RELATED"/>
    <property type="match status" value="1"/>
</dbReference>
<keyword evidence="2" id="KW-0488">Methylation</keyword>
<gene>
    <name evidence="8" type="ORF">OSB04_014829</name>
</gene>
<dbReference type="InterPro" id="IPR051863">
    <property type="entry name" value="HIPP"/>
</dbReference>
<comment type="similarity">
    <text evidence="6">Belongs to the HIPP family.</text>
</comment>
<dbReference type="InterPro" id="IPR006121">
    <property type="entry name" value="HMA_dom"/>
</dbReference>
<keyword evidence="4" id="KW-0449">Lipoprotein</keyword>
<dbReference type="GO" id="GO:0016020">
    <property type="term" value="C:membrane"/>
    <property type="evidence" value="ECO:0007669"/>
    <property type="project" value="UniProtKB-SubCell"/>
</dbReference>
<proteinExistence type="inferred from homology"/>
<name>A0AA38SXU0_9ASTR</name>
<feature type="domain" description="HMA" evidence="7">
    <location>
        <begin position="4"/>
        <end position="71"/>
    </location>
</feature>
<evidence type="ECO:0000256" key="2">
    <source>
        <dbReference type="ARBA" id="ARBA00022481"/>
    </source>
</evidence>
<evidence type="ECO:0000259" key="7">
    <source>
        <dbReference type="PROSITE" id="PS50846"/>
    </source>
</evidence>
<dbReference type="PROSITE" id="PS50846">
    <property type="entry name" value="HMA_2"/>
    <property type="match status" value="1"/>
</dbReference>
<dbReference type="Pfam" id="PF00403">
    <property type="entry name" value="HMA"/>
    <property type="match status" value="1"/>
</dbReference>
<sequence>MPESKKVVLKVDAHCDKDRMKVLQSVSGLLGVESLAMDLNAKKLTVIGVIDPVAVVRKLRKRWHTEIVTVGPANV</sequence>
<evidence type="ECO:0000256" key="4">
    <source>
        <dbReference type="ARBA" id="ARBA00023288"/>
    </source>
</evidence>
<dbReference type="InterPro" id="IPR036163">
    <property type="entry name" value="HMA_dom_sf"/>
</dbReference>
<comment type="caution">
    <text evidence="8">The sequence shown here is derived from an EMBL/GenBank/DDBJ whole genome shotgun (WGS) entry which is preliminary data.</text>
</comment>
<accession>A0AA38SXU0</accession>
<evidence type="ECO:0000256" key="5">
    <source>
        <dbReference type="ARBA" id="ARBA00023289"/>
    </source>
</evidence>
<dbReference type="GO" id="GO:0009626">
    <property type="term" value="P:plant-type hypersensitive response"/>
    <property type="evidence" value="ECO:0007669"/>
    <property type="project" value="UniProtKB-KW"/>
</dbReference>